<dbReference type="PROSITE" id="PS50943">
    <property type="entry name" value="HTH_CROC1"/>
    <property type="match status" value="1"/>
</dbReference>
<dbReference type="SUPFAM" id="SSF47413">
    <property type="entry name" value="lambda repressor-like DNA-binding domains"/>
    <property type="match status" value="1"/>
</dbReference>
<dbReference type="EMBL" id="QYRN01000010">
    <property type="protein sequence ID" value="RIX98447.1"/>
    <property type="molecule type" value="Genomic_DNA"/>
</dbReference>
<dbReference type="Gene3D" id="1.10.260.40">
    <property type="entry name" value="lambda repressor-like DNA-binding domains"/>
    <property type="match status" value="1"/>
</dbReference>
<dbReference type="OrthoDB" id="9797172at2"/>
<dbReference type="InterPro" id="IPR010982">
    <property type="entry name" value="Lambda_DNA-bd_dom_sf"/>
</dbReference>
<keyword evidence="3" id="KW-1185">Reference proteome</keyword>
<gene>
    <name evidence="2" type="ORF">D3218_17050</name>
</gene>
<reference evidence="3" key="1">
    <citation type="submission" date="2018-09" db="EMBL/GenBank/DDBJ databases">
        <authorList>
            <person name="Tuo L."/>
        </authorList>
    </citation>
    <scope>NUCLEOTIDE SEQUENCE [LARGE SCALE GENOMIC DNA]</scope>
    <source>
        <strain evidence="3">M2BS4Y-1</strain>
    </source>
</reference>
<feature type="domain" description="HTH cro/C1-type" evidence="1">
    <location>
        <begin position="39"/>
        <end position="93"/>
    </location>
</feature>
<accession>A0A3A1WIG5</accession>
<evidence type="ECO:0000313" key="2">
    <source>
        <dbReference type="EMBL" id="RIX98447.1"/>
    </source>
</evidence>
<dbReference type="Pfam" id="PF01381">
    <property type="entry name" value="HTH_3"/>
    <property type="match status" value="1"/>
</dbReference>
<proteinExistence type="predicted"/>
<dbReference type="Proteomes" id="UP000265750">
    <property type="component" value="Unassembled WGS sequence"/>
</dbReference>
<sequence>MGRGRACPRGPVPVPGMSHAAEFLVTSKDPVDVHIGNRLRAVRERRGMTLGGVGRNLGLTYQQIRKYESGENRLSASRLYNLSLLFQVEPGYFFAGLGPGDGECAPEASGAQTLSAALSRIDNPEVRHHLKGLIEVLDVGFAEAPAPRNRPGSTS</sequence>
<dbReference type="AlphaFoldDB" id="A0A3A1WIG5"/>
<organism evidence="2 3">
    <name type="scientific">Aureimonas flava</name>
    <dbReference type="NCBI Taxonomy" id="2320271"/>
    <lineage>
        <taxon>Bacteria</taxon>
        <taxon>Pseudomonadati</taxon>
        <taxon>Pseudomonadota</taxon>
        <taxon>Alphaproteobacteria</taxon>
        <taxon>Hyphomicrobiales</taxon>
        <taxon>Aurantimonadaceae</taxon>
        <taxon>Aureimonas</taxon>
    </lineage>
</organism>
<protein>
    <submittedName>
        <fullName evidence="2">XRE family transcriptional regulator</fullName>
    </submittedName>
</protein>
<dbReference type="CDD" id="cd00093">
    <property type="entry name" value="HTH_XRE"/>
    <property type="match status" value="1"/>
</dbReference>
<evidence type="ECO:0000259" key="1">
    <source>
        <dbReference type="PROSITE" id="PS50943"/>
    </source>
</evidence>
<evidence type="ECO:0000313" key="3">
    <source>
        <dbReference type="Proteomes" id="UP000265750"/>
    </source>
</evidence>
<comment type="caution">
    <text evidence="2">The sequence shown here is derived from an EMBL/GenBank/DDBJ whole genome shotgun (WGS) entry which is preliminary data.</text>
</comment>
<dbReference type="GO" id="GO:0003677">
    <property type="term" value="F:DNA binding"/>
    <property type="evidence" value="ECO:0007669"/>
    <property type="project" value="InterPro"/>
</dbReference>
<name>A0A3A1WIG5_9HYPH</name>
<dbReference type="SMART" id="SM00530">
    <property type="entry name" value="HTH_XRE"/>
    <property type="match status" value="1"/>
</dbReference>
<dbReference type="InterPro" id="IPR001387">
    <property type="entry name" value="Cro/C1-type_HTH"/>
</dbReference>